<keyword evidence="5" id="KW-0464">Manganese</keyword>
<keyword evidence="3" id="KW-0645">Protease</keyword>
<evidence type="ECO:0000256" key="5">
    <source>
        <dbReference type="ARBA" id="ARBA00023211"/>
    </source>
</evidence>
<dbReference type="GO" id="GO:0070006">
    <property type="term" value="F:metalloaminopeptidase activity"/>
    <property type="evidence" value="ECO:0007669"/>
    <property type="project" value="InterPro"/>
</dbReference>
<feature type="domain" description="Cytosol aminopeptidase" evidence="6">
    <location>
        <begin position="321"/>
        <end position="328"/>
    </location>
</feature>
<dbReference type="GO" id="GO:0006508">
    <property type="term" value="P:proteolysis"/>
    <property type="evidence" value="ECO:0007669"/>
    <property type="project" value="UniProtKB-KW"/>
</dbReference>
<gene>
    <name evidence="7" type="ORF">HCUR_00669</name>
</gene>
<protein>
    <submittedName>
        <fullName evidence="7">Cytosol aminopeptidase</fullName>
    </submittedName>
</protein>
<reference evidence="7 8" key="1">
    <citation type="submission" date="2017-11" db="EMBL/GenBank/DDBJ databases">
        <title>Comparative genomic analysis of Holospora spp., intranuclear symbionts of paramecia.</title>
        <authorList>
            <person name="Garushyants S.K."/>
            <person name="Beliavskaya A."/>
            <person name="Malko D.B."/>
            <person name="Logacheva M.D."/>
            <person name="Rautian M.S."/>
            <person name="Gelfand M.S."/>
        </authorList>
    </citation>
    <scope>NUCLEOTIDE SEQUENCE [LARGE SCALE GENOMIC DNA]</scope>
    <source>
        <strain evidence="8">02AZ16</strain>
    </source>
</reference>
<evidence type="ECO:0000256" key="1">
    <source>
        <dbReference type="ARBA" id="ARBA00009528"/>
    </source>
</evidence>
<dbReference type="OrthoDB" id="9809354at2"/>
<accession>A0A2S5R984</accession>
<sequence length="491" mass="53643">MRIHITTETQAKIPIILAVCEGKIFGNILAISQLDAVKYTLSTLSVAKGKWVDIEVESGQRVIFWGINSFESIYEIRCQGGELWTLCQTLPYDAVQIFPWSSYPQELLYGIKVRDWRFDTYRTNAHPLPKLGCKDLYVVDQGSDLSHYIQRHYGRIDSLHWARQRCNEPANVLTPQKFAQHLKEFTQFGIQVEIIEKSALEGQGFGALLGVSQGSAQDPCLAVLQWNGAHSSEVRTTLVGKGVTFDTGGISLKPSSGMEDMKMDMSGAAVVAAVIRAAAIDKLPLNLYVVIPLVENSISGSAQRPGDIVFSLSGKSIEVLNTDAEGRLILADALWYAQERFSSQVIIDVATLTGAVKVALGPEYGGLFGTCETLIQTLKSCGALEGEKFWPLPLDPAFDRSLDSDHADMKNIANVGYGAGSSIGAQFLKRFIRPGQKWAHLDIANVDHVTVDHPLCPKGGCAFGVQTLYAYLLTLVASKPDTSCNSALDLK</sequence>
<dbReference type="AlphaFoldDB" id="A0A2S5R984"/>
<evidence type="ECO:0000256" key="3">
    <source>
        <dbReference type="ARBA" id="ARBA00022670"/>
    </source>
</evidence>
<dbReference type="Pfam" id="PF00883">
    <property type="entry name" value="Peptidase_M17"/>
    <property type="match status" value="1"/>
</dbReference>
<organism evidence="7 8">
    <name type="scientific">Holospora curviuscula</name>
    <dbReference type="NCBI Taxonomy" id="1082868"/>
    <lineage>
        <taxon>Bacteria</taxon>
        <taxon>Pseudomonadati</taxon>
        <taxon>Pseudomonadota</taxon>
        <taxon>Alphaproteobacteria</taxon>
        <taxon>Holosporales</taxon>
        <taxon>Holosporaceae</taxon>
        <taxon>Holospora</taxon>
    </lineage>
</organism>
<dbReference type="PROSITE" id="PS00631">
    <property type="entry name" value="CYTOSOL_AP"/>
    <property type="match status" value="1"/>
</dbReference>
<evidence type="ECO:0000259" key="6">
    <source>
        <dbReference type="PROSITE" id="PS00631"/>
    </source>
</evidence>
<dbReference type="PANTHER" id="PTHR11963">
    <property type="entry name" value="LEUCINE AMINOPEPTIDASE-RELATED"/>
    <property type="match status" value="1"/>
</dbReference>
<proteinExistence type="inferred from homology"/>
<evidence type="ECO:0000256" key="4">
    <source>
        <dbReference type="ARBA" id="ARBA00022801"/>
    </source>
</evidence>
<evidence type="ECO:0000313" key="7">
    <source>
        <dbReference type="EMBL" id="PPE03889.1"/>
    </source>
</evidence>
<dbReference type="PRINTS" id="PR00481">
    <property type="entry name" value="LAMNOPPTDASE"/>
</dbReference>
<keyword evidence="8" id="KW-1185">Reference proteome</keyword>
<keyword evidence="4" id="KW-0378">Hydrolase</keyword>
<evidence type="ECO:0000313" key="8">
    <source>
        <dbReference type="Proteomes" id="UP000239425"/>
    </source>
</evidence>
<dbReference type="SUPFAM" id="SSF53187">
    <property type="entry name" value="Zn-dependent exopeptidases"/>
    <property type="match status" value="1"/>
</dbReference>
<dbReference type="GO" id="GO:0030145">
    <property type="term" value="F:manganese ion binding"/>
    <property type="evidence" value="ECO:0007669"/>
    <property type="project" value="InterPro"/>
</dbReference>
<keyword evidence="2 7" id="KW-0031">Aminopeptidase</keyword>
<comment type="similarity">
    <text evidence="1">Belongs to the peptidase M17 family.</text>
</comment>
<dbReference type="InterPro" id="IPR011356">
    <property type="entry name" value="Leucine_aapep/pepB"/>
</dbReference>
<dbReference type="EMBL" id="PHHC01000080">
    <property type="protein sequence ID" value="PPE03889.1"/>
    <property type="molecule type" value="Genomic_DNA"/>
</dbReference>
<dbReference type="GO" id="GO:0005737">
    <property type="term" value="C:cytoplasm"/>
    <property type="evidence" value="ECO:0007669"/>
    <property type="project" value="InterPro"/>
</dbReference>
<dbReference type="CDD" id="cd00433">
    <property type="entry name" value="Peptidase_M17"/>
    <property type="match status" value="1"/>
</dbReference>
<evidence type="ECO:0000256" key="2">
    <source>
        <dbReference type="ARBA" id="ARBA00022438"/>
    </source>
</evidence>
<dbReference type="Gene3D" id="3.40.630.10">
    <property type="entry name" value="Zn peptidases"/>
    <property type="match status" value="1"/>
</dbReference>
<dbReference type="Proteomes" id="UP000239425">
    <property type="component" value="Unassembled WGS sequence"/>
</dbReference>
<dbReference type="InterPro" id="IPR000819">
    <property type="entry name" value="Peptidase_M17_C"/>
</dbReference>
<name>A0A2S5R984_9PROT</name>
<comment type="caution">
    <text evidence="7">The sequence shown here is derived from an EMBL/GenBank/DDBJ whole genome shotgun (WGS) entry which is preliminary data.</text>
</comment>
<dbReference type="PANTHER" id="PTHR11963:SF23">
    <property type="entry name" value="CYTOSOL AMINOPEPTIDASE"/>
    <property type="match status" value="1"/>
</dbReference>